<sequence>MKLKGRKFDNVDMIQAESKATLKNQSKSDFISCLDNWKKRWNRYRAVLEINERTLYMRTLWLCNQLFSGPRNPGGTGGFQRQQELLRSGCILDILNENGFQLGMKSAVVLLDLSSAYDTVWIDGLIYKLAKVLKCKHTLKLLSSLLSPRKFTVYLNSKSSKEYTIYNGLPQGSVLSPLLYNWYTHDIPQTTSKKFIYADDTAILAQAKTFEELEIQLNKDLETLHNYFENWSLRLNPAKSVHCCFHLNHHRAERKLNLFINNSQITHSEHPKYLGIHLDRTLTFKTHLTKLKGKLSSRNNILHKLAGSSWGSDANTLRIHLDRTLTFKTHLTKLKGKLSSRNNILHKLAGSSWGSDANTLRTSALALIFSTAEYCAPVWEGSCHTKLINTQLNSTLRIITGVCQPTRIDWLPVLAHISPPELRRKEATKKMYQKLLDSPDLEINPILQSPPKHRLKSRKPIWSRGNQLLSQNFNISEAWTNSWISSDIPNKNLITSPSVKIPGFSLPRREWVLLNRFRTGQGRCAELMKLWGYTKDPNCACNVPQSMSHILDDCPLYKFNGGISNLHSVTPEALNWLKALPLRL</sequence>
<reference evidence="2 3" key="1">
    <citation type="submission" date="2022-03" db="EMBL/GenBank/DDBJ databases">
        <title>A chromosomal length assembly of Cordylochernes scorpioides.</title>
        <authorList>
            <person name="Zeh D."/>
            <person name="Zeh J."/>
        </authorList>
    </citation>
    <scope>NUCLEOTIDE SEQUENCE [LARGE SCALE GENOMIC DNA]</scope>
    <source>
        <strain evidence="2">IN4F17</strain>
        <tissue evidence="2">Whole Body</tissue>
    </source>
</reference>
<organism evidence="2 3">
    <name type="scientific">Cordylochernes scorpioides</name>
    <dbReference type="NCBI Taxonomy" id="51811"/>
    <lineage>
        <taxon>Eukaryota</taxon>
        <taxon>Metazoa</taxon>
        <taxon>Ecdysozoa</taxon>
        <taxon>Arthropoda</taxon>
        <taxon>Chelicerata</taxon>
        <taxon>Arachnida</taxon>
        <taxon>Pseudoscorpiones</taxon>
        <taxon>Cheliferoidea</taxon>
        <taxon>Chernetidae</taxon>
        <taxon>Cordylochernes</taxon>
    </lineage>
</organism>
<dbReference type="SUPFAM" id="SSF56672">
    <property type="entry name" value="DNA/RNA polymerases"/>
    <property type="match status" value="1"/>
</dbReference>
<name>A0ABY6LPD8_9ARAC</name>
<protein>
    <recommendedName>
        <fullName evidence="1">Reverse transcriptase domain-containing protein</fullName>
    </recommendedName>
</protein>
<dbReference type="InterPro" id="IPR043502">
    <property type="entry name" value="DNA/RNA_pol_sf"/>
</dbReference>
<dbReference type="InterPro" id="IPR052560">
    <property type="entry name" value="RdDP_mobile_element"/>
</dbReference>
<dbReference type="Proteomes" id="UP001235939">
    <property type="component" value="Chromosome 22"/>
</dbReference>
<keyword evidence="3" id="KW-1185">Reference proteome</keyword>
<dbReference type="PANTHER" id="PTHR36688:SF2">
    <property type="entry name" value="ENDONUCLEASE_EXONUCLEASE_PHOSPHATASE DOMAIN-CONTAINING PROTEIN"/>
    <property type="match status" value="1"/>
</dbReference>
<dbReference type="PANTHER" id="PTHR36688">
    <property type="entry name" value="ENDO/EXONUCLEASE/PHOSPHATASE DOMAIN-CONTAINING PROTEIN"/>
    <property type="match status" value="1"/>
</dbReference>
<dbReference type="EMBL" id="CP092884">
    <property type="protein sequence ID" value="UYV83069.1"/>
    <property type="molecule type" value="Genomic_DNA"/>
</dbReference>
<dbReference type="InterPro" id="IPR000477">
    <property type="entry name" value="RT_dom"/>
</dbReference>
<dbReference type="Pfam" id="PF00078">
    <property type="entry name" value="RVT_1"/>
    <property type="match status" value="1"/>
</dbReference>
<accession>A0ABY6LPD8</accession>
<gene>
    <name evidence="2" type="ORF">LAZ67_22002081</name>
</gene>
<evidence type="ECO:0000313" key="2">
    <source>
        <dbReference type="EMBL" id="UYV83069.1"/>
    </source>
</evidence>
<dbReference type="PROSITE" id="PS50878">
    <property type="entry name" value="RT_POL"/>
    <property type="match status" value="1"/>
</dbReference>
<evidence type="ECO:0000313" key="3">
    <source>
        <dbReference type="Proteomes" id="UP001235939"/>
    </source>
</evidence>
<proteinExistence type="predicted"/>
<feature type="domain" description="Reverse transcriptase" evidence="1">
    <location>
        <begin position="1"/>
        <end position="278"/>
    </location>
</feature>
<evidence type="ECO:0000259" key="1">
    <source>
        <dbReference type="PROSITE" id="PS50878"/>
    </source>
</evidence>